<dbReference type="InterPro" id="IPR048020">
    <property type="entry name" value="Transpos_IS3"/>
</dbReference>
<evidence type="ECO:0000313" key="4">
    <source>
        <dbReference type="Proteomes" id="UP000320876"/>
    </source>
</evidence>
<keyword evidence="4" id="KW-1185">Reference proteome</keyword>
<dbReference type="InterPro" id="IPR036397">
    <property type="entry name" value="RNaseH_sf"/>
</dbReference>
<dbReference type="NCBIfam" id="NF033516">
    <property type="entry name" value="transpos_IS3"/>
    <property type="match status" value="1"/>
</dbReference>
<comment type="function">
    <text evidence="1">Involved in the transposition of the insertion sequence.</text>
</comment>
<organism evidence="3 4">
    <name type="scientific">Amycolatopsis cihanbeyliensis</name>
    <dbReference type="NCBI Taxonomy" id="1128664"/>
    <lineage>
        <taxon>Bacteria</taxon>
        <taxon>Bacillati</taxon>
        <taxon>Actinomycetota</taxon>
        <taxon>Actinomycetes</taxon>
        <taxon>Pseudonocardiales</taxon>
        <taxon>Pseudonocardiaceae</taxon>
        <taxon>Amycolatopsis</taxon>
    </lineage>
</organism>
<gene>
    <name evidence="3" type="ORF">FB471_5558</name>
</gene>
<dbReference type="InterPro" id="IPR025948">
    <property type="entry name" value="HTH-like_dom"/>
</dbReference>
<name>A0A542DRJ5_AMYCI</name>
<evidence type="ECO:0000313" key="3">
    <source>
        <dbReference type="EMBL" id="TQJ05721.1"/>
    </source>
</evidence>
<dbReference type="Pfam" id="PF13333">
    <property type="entry name" value="rve_2"/>
    <property type="match status" value="1"/>
</dbReference>
<dbReference type="InterPro" id="IPR050900">
    <property type="entry name" value="Transposase_IS3/IS150/IS904"/>
</dbReference>
<evidence type="ECO:0000259" key="2">
    <source>
        <dbReference type="PROSITE" id="PS50994"/>
    </source>
</evidence>
<dbReference type="PANTHER" id="PTHR46889">
    <property type="entry name" value="TRANSPOSASE INSF FOR INSERTION SEQUENCE IS3B-RELATED"/>
    <property type="match status" value="1"/>
</dbReference>
<dbReference type="InterPro" id="IPR012337">
    <property type="entry name" value="RNaseH-like_sf"/>
</dbReference>
<dbReference type="OrthoDB" id="3254719at2"/>
<dbReference type="GO" id="GO:0015074">
    <property type="term" value="P:DNA integration"/>
    <property type="evidence" value="ECO:0007669"/>
    <property type="project" value="InterPro"/>
</dbReference>
<dbReference type="Gene3D" id="3.30.420.10">
    <property type="entry name" value="Ribonuclease H-like superfamily/Ribonuclease H"/>
    <property type="match status" value="1"/>
</dbReference>
<proteinExistence type="predicted"/>
<sequence length="293" mass="33313">MIYRYRFISEYRAEFGVKRLCRVLGLRRQGFHEWVAGGRAREDAAAAERELVAVIAAVHAEHHRAYGVPRITAELHRRGYRVNHKRVERLMRAHGIAGTTRRKRRSLTTPAPQPVAPVADLIRRDFTADSPGQRMVGDITCVPTFEGWLYLATVIDLHTREVVGHAMADHLRADLVCDAIAVATARGLIDPHAVFHSDRGVQYTSTQFRQALAEARILPSLGRTGSCYDNAVAESFFATLKTEINVPLWRTRNQARHDIFSYLHYYNHHRLHSTIGHRTPHQARTSYSHHHAA</sequence>
<dbReference type="SUPFAM" id="SSF53098">
    <property type="entry name" value="Ribonuclease H-like"/>
    <property type="match status" value="1"/>
</dbReference>
<dbReference type="GO" id="GO:0003676">
    <property type="term" value="F:nucleic acid binding"/>
    <property type="evidence" value="ECO:0007669"/>
    <property type="project" value="InterPro"/>
</dbReference>
<dbReference type="Proteomes" id="UP000320876">
    <property type="component" value="Unassembled WGS sequence"/>
</dbReference>
<comment type="caution">
    <text evidence="3">The sequence shown here is derived from an EMBL/GenBank/DDBJ whole genome shotgun (WGS) entry which is preliminary data.</text>
</comment>
<reference evidence="3 4" key="1">
    <citation type="submission" date="2019-06" db="EMBL/GenBank/DDBJ databases">
        <title>Sequencing the genomes of 1000 actinobacteria strains.</title>
        <authorList>
            <person name="Klenk H.-P."/>
        </authorList>
    </citation>
    <scope>NUCLEOTIDE SEQUENCE [LARGE SCALE GENOMIC DNA]</scope>
    <source>
        <strain evidence="3 4">DSM 45679</strain>
    </source>
</reference>
<protein>
    <submittedName>
        <fullName evidence="3">Transposase InsO family protein</fullName>
    </submittedName>
</protein>
<dbReference type="AlphaFoldDB" id="A0A542DRJ5"/>
<dbReference type="RefSeq" id="WP_142001209.1">
    <property type="nucleotide sequence ID" value="NZ_VFML01000001.1"/>
</dbReference>
<accession>A0A542DRJ5</accession>
<dbReference type="EMBL" id="VFML01000001">
    <property type="protein sequence ID" value="TQJ05721.1"/>
    <property type="molecule type" value="Genomic_DNA"/>
</dbReference>
<feature type="domain" description="Integrase catalytic" evidence="2">
    <location>
        <begin position="127"/>
        <end position="288"/>
    </location>
</feature>
<evidence type="ECO:0000256" key="1">
    <source>
        <dbReference type="ARBA" id="ARBA00002286"/>
    </source>
</evidence>
<dbReference type="PROSITE" id="PS50994">
    <property type="entry name" value="INTEGRASE"/>
    <property type="match status" value="1"/>
</dbReference>
<dbReference type="PANTHER" id="PTHR46889:SF4">
    <property type="entry name" value="TRANSPOSASE INSO FOR INSERTION SEQUENCE ELEMENT IS911B-RELATED"/>
    <property type="match status" value="1"/>
</dbReference>
<dbReference type="InterPro" id="IPR001584">
    <property type="entry name" value="Integrase_cat-core"/>
</dbReference>
<dbReference type="Pfam" id="PF13276">
    <property type="entry name" value="HTH_21"/>
    <property type="match status" value="1"/>
</dbReference>
<dbReference type="Pfam" id="PF00665">
    <property type="entry name" value="rve"/>
    <property type="match status" value="1"/>
</dbReference>